<organism evidence="1 2">
    <name type="scientific">Streptantibioticus silvisoli</name>
    <dbReference type="NCBI Taxonomy" id="2705255"/>
    <lineage>
        <taxon>Bacteria</taxon>
        <taxon>Bacillati</taxon>
        <taxon>Actinomycetota</taxon>
        <taxon>Actinomycetes</taxon>
        <taxon>Kitasatosporales</taxon>
        <taxon>Streptomycetaceae</taxon>
        <taxon>Streptantibioticus</taxon>
    </lineage>
</organism>
<reference evidence="1 2" key="1">
    <citation type="submission" date="2023-05" db="EMBL/GenBank/DDBJ databases">
        <title>Streptantibioticus silvisoli sp. nov., acidotolerant actinomycetes 1 from pine litter.</title>
        <authorList>
            <person name="Swiecimska M."/>
            <person name="Golinska P."/>
            <person name="Sangal V."/>
            <person name="Wachnowicz B."/>
            <person name="Goodfellow M."/>
        </authorList>
    </citation>
    <scope>NUCLEOTIDE SEQUENCE [LARGE SCALE GENOMIC DNA]</scope>
    <source>
        <strain evidence="1 2">SL54</strain>
    </source>
</reference>
<gene>
    <name evidence="1" type="ORF">POF43_008610</name>
</gene>
<dbReference type="EMBL" id="JAAGKO020000008">
    <property type="protein sequence ID" value="MDI5962773.1"/>
    <property type="molecule type" value="Genomic_DNA"/>
</dbReference>
<protein>
    <submittedName>
        <fullName evidence="1">Uncharacterized protein</fullName>
    </submittedName>
</protein>
<proteinExistence type="predicted"/>
<comment type="caution">
    <text evidence="1">The sequence shown here is derived from an EMBL/GenBank/DDBJ whole genome shotgun (WGS) entry which is preliminary data.</text>
</comment>
<name>A0ABT6VWA8_9ACTN</name>
<evidence type="ECO:0000313" key="2">
    <source>
        <dbReference type="Proteomes" id="UP001156398"/>
    </source>
</evidence>
<keyword evidence="2" id="KW-1185">Reference proteome</keyword>
<evidence type="ECO:0000313" key="1">
    <source>
        <dbReference type="EMBL" id="MDI5962773.1"/>
    </source>
</evidence>
<dbReference type="Proteomes" id="UP001156398">
    <property type="component" value="Unassembled WGS sequence"/>
</dbReference>
<accession>A0ABT6VWA8</accession>
<sequence length="57" mass="6598">MTPLRIRRNIRCCAYDRKLLPWMLALQPVARLRRCTVVDIHTELAATGLEPPERPVS</sequence>
<dbReference type="RefSeq" id="WP_271325498.1">
    <property type="nucleotide sequence ID" value="NZ_JAAGKO020000008.1"/>
</dbReference>